<evidence type="ECO:0000313" key="2">
    <source>
        <dbReference type="Proteomes" id="UP000652761"/>
    </source>
</evidence>
<evidence type="ECO:0000313" key="1">
    <source>
        <dbReference type="EMBL" id="MQM14275.1"/>
    </source>
</evidence>
<accession>A0A843X6F8</accession>
<reference evidence="1" key="1">
    <citation type="submission" date="2017-07" db="EMBL/GenBank/DDBJ databases">
        <title>Taro Niue Genome Assembly and Annotation.</title>
        <authorList>
            <person name="Atibalentja N."/>
            <person name="Keating K."/>
            <person name="Fields C.J."/>
        </authorList>
    </citation>
    <scope>NUCLEOTIDE SEQUENCE</scope>
    <source>
        <strain evidence="1">Niue_2</strain>
        <tissue evidence="1">Leaf</tissue>
    </source>
</reference>
<dbReference type="EMBL" id="NMUH01006031">
    <property type="protein sequence ID" value="MQM14275.1"/>
    <property type="molecule type" value="Genomic_DNA"/>
</dbReference>
<gene>
    <name evidence="1" type="ORF">Taro_047205</name>
</gene>
<proteinExistence type="predicted"/>
<organism evidence="1 2">
    <name type="scientific">Colocasia esculenta</name>
    <name type="common">Wild taro</name>
    <name type="synonym">Arum esculentum</name>
    <dbReference type="NCBI Taxonomy" id="4460"/>
    <lineage>
        <taxon>Eukaryota</taxon>
        <taxon>Viridiplantae</taxon>
        <taxon>Streptophyta</taxon>
        <taxon>Embryophyta</taxon>
        <taxon>Tracheophyta</taxon>
        <taxon>Spermatophyta</taxon>
        <taxon>Magnoliopsida</taxon>
        <taxon>Liliopsida</taxon>
        <taxon>Araceae</taxon>
        <taxon>Aroideae</taxon>
        <taxon>Colocasieae</taxon>
        <taxon>Colocasia</taxon>
    </lineage>
</organism>
<dbReference type="Proteomes" id="UP000652761">
    <property type="component" value="Unassembled WGS sequence"/>
</dbReference>
<sequence length="93" mass="10285">EIKGFPEGHEALDADKMVTLVSMTGCLCLCRTLHNIVLAFVSTTGCLCLRRTFTHCRVCISIDNGVFVPPSDSMPRRMPFYDIGGLCNNNTRC</sequence>
<feature type="non-terminal residue" evidence="1">
    <location>
        <position position="93"/>
    </location>
</feature>
<comment type="caution">
    <text evidence="1">The sequence shown here is derived from an EMBL/GenBank/DDBJ whole genome shotgun (WGS) entry which is preliminary data.</text>
</comment>
<name>A0A843X6F8_COLES</name>
<protein>
    <submittedName>
        <fullName evidence="1">Uncharacterized protein</fullName>
    </submittedName>
</protein>
<dbReference type="AlphaFoldDB" id="A0A843X6F8"/>
<keyword evidence="2" id="KW-1185">Reference proteome</keyword>